<dbReference type="AlphaFoldDB" id="A0A0C3M0L9"/>
<accession>A0A0C3M0L9</accession>
<protein>
    <submittedName>
        <fullName evidence="1">Uncharacterized protein</fullName>
    </submittedName>
</protein>
<name>A0A0C3M0L9_9AGAM</name>
<dbReference type="EMBL" id="KN823012">
    <property type="protein sequence ID" value="KIO27202.1"/>
    <property type="molecule type" value="Genomic_DNA"/>
</dbReference>
<dbReference type="OrthoDB" id="3232711at2759"/>
<proteinExistence type="predicted"/>
<sequence>MSLQIAQQQLEELKSFLGEKEVSRLQSEYDALGGEKFYEDPTKVTWLSRKDLLAQTDRAGPTMACSSTTARDADVDHVDFICKALQLEAKQAKLVQRQHDLTRIRDPIPALKARIATLKQELEDGLEVHYELLCSVAPQLATLGLSPGAPETDEICLPSRFSPEEVEQYGLHELLNVEVQIRIGFAYDAIHGLRQGLSLRSFWSRHISNQLQTQTKKTKGQTSLQTANTRVKDAMRTYTICWRWLDKHAPEKAVKFGLRKLNESDVLLLSDWQEGQMYKRSDKRLPWFWTLRPEPSTAPCNDERQLETDEPISKLEQVLEAWRSEFVRLDFVHSTAIVERWVEEVAILGREMAATCRSFQHRAMLWSERASHALKASKNQGLAWQAQPDEVRGSIAYALRQFDLYTWLADSAYAGFEAAIGEENWADIWSAPRAPTQKE</sequence>
<reference evidence="1 2" key="1">
    <citation type="submission" date="2014-04" db="EMBL/GenBank/DDBJ databases">
        <authorList>
            <consortium name="DOE Joint Genome Institute"/>
            <person name="Kuo A."/>
            <person name="Girlanda M."/>
            <person name="Perotto S."/>
            <person name="Kohler A."/>
            <person name="Nagy L.G."/>
            <person name="Floudas D."/>
            <person name="Copeland A."/>
            <person name="Barry K.W."/>
            <person name="Cichocki N."/>
            <person name="Veneault-Fourrey C."/>
            <person name="LaButti K."/>
            <person name="Lindquist E.A."/>
            <person name="Lipzen A."/>
            <person name="Lundell T."/>
            <person name="Morin E."/>
            <person name="Murat C."/>
            <person name="Sun H."/>
            <person name="Tunlid A."/>
            <person name="Henrissat B."/>
            <person name="Grigoriev I.V."/>
            <person name="Hibbett D.S."/>
            <person name="Martin F."/>
            <person name="Nordberg H.P."/>
            <person name="Cantor M.N."/>
            <person name="Hua S.X."/>
        </authorList>
    </citation>
    <scope>NUCLEOTIDE SEQUENCE [LARGE SCALE GENOMIC DNA]</scope>
    <source>
        <strain evidence="1 2">MUT 4182</strain>
    </source>
</reference>
<gene>
    <name evidence="1" type="ORF">M407DRAFT_23506</name>
</gene>
<dbReference type="STRING" id="1051891.A0A0C3M0L9"/>
<keyword evidence="2" id="KW-1185">Reference proteome</keyword>
<dbReference type="HOGENOM" id="CLU_045873_0_0_1"/>
<evidence type="ECO:0000313" key="2">
    <source>
        <dbReference type="Proteomes" id="UP000054248"/>
    </source>
</evidence>
<evidence type="ECO:0000313" key="1">
    <source>
        <dbReference type="EMBL" id="KIO27202.1"/>
    </source>
</evidence>
<reference evidence="2" key="2">
    <citation type="submission" date="2015-01" db="EMBL/GenBank/DDBJ databases">
        <title>Evolutionary Origins and Diversification of the Mycorrhizal Mutualists.</title>
        <authorList>
            <consortium name="DOE Joint Genome Institute"/>
            <consortium name="Mycorrhizal Genomics Consortium"/>
            <person name="Kohler A."/>
            <person name="Kuo A."/>
            <person name="Nagy L.G."/>
            <person name="Floudas D."/>
            <person name="Copeland A."/>
            <person name="Barry K.W."/>
            <person name="Cichocki N."/>
            <person name="Veneault-Fourrey C."/>
            <person name="LaButti K."/>
            <person name="Lindquist E.A."/>
            <person name="Lipzen A."/>
            <person name="Lundell T."/>
            <person name="Morin E."/>
            <person name="Murat C."/>
            <person name="Riley R."/>
            <person name="Ohm R."/>
            <person name="Sun H."/>
            <person name="Tunlid A."/>
            <person name="Henrissat B."/>
            <person name="Grigoriev I.V."/>
            <person name="Hibbett D.S."/>
            <person name="Martin F."/>
        </authorList>
    </citation>
    <scope>NUCLEOTIDE SEQUENCE [LARGE SCALE GENOMIC DNA]</scope>
    <source>
        <strain evidence="2">MUT 4182</strain>
    </source>
</reference>
<organism evidence="1 2">
    <name type="scientific">Tulasnella calospora MUT 4182</name>
    <dbReference type="NCBI Taxonomy" id="1051891"/>
    <lineage>
        <taxon>Eukaryota</taxon>
        <taxon>Fungi</taxon>
        <taxon>Dikarya</taxon>
        <taxon>Basidiomycota</taxon>
        <taxon>Agaricomycotina</taxon>
        <taxon>Agaricomycetes</taxon>
        <taxon>Cantharellales</taxon>
        <taxon>Tulasnellaceae</taxon>
        <taxon>Tulasnella</taxon>
    </lineage>
</organism>
<dbReference type="Proteomes" id="UP000054248">
    <property type="component" value="Unassembled WGS sequence"/>
</dbReference>